<dbReference type="Proteomes" id="UP000182761">
    <property type="component" value="Unassembled WGS sequence"/>
</dbReference>
<dbReference type="PANTHER" id="PTHR43318:SF1">
    <property type="entry name" value="POLYSACCHARIDE BIOSYNTHESIS PROTEIN EPSC-RELATED"/>
    <property type="match status" value="1"/>
</dbReference>
<evidence type="ECO:0000313" key="4">
    <source>
        <dbReference type="Proteomes" id="UP000182761"/>
    </source>
</evidence>
<dbReference type="InterPro" id="IPR051203">
    <property type="entry name" value="Polysaccharide_Synthase-Rel"/>
</dbReference>
<dbReference type="SUPFAM" id="SSF51735">
    <property type="entry name" value="NAD(P)-binding Rossmann-fold domains"/>
    <property type="match status" value="1"/>
</dbReference>
<dbReference type="PANTHER" id="PTHR43318">
    <property type="entry name" value="UDP-N-ACETYLGLUCOSAMINE 4,6-DEHYDRATASE"/>
    <property type="match status" value="1"/>
</dbReference>
<proteinExistence type="inferred from homology"/>
<evidence type="ECO:0000256" key="1">
    <source>
        <dbReference type="ARBA" id="ARBA00007430"/>
    </source>
</evidence>
<dbReference type="OrthoDB" id="9803111at2"/>
<dbReference type="AlphaFoldDB" id="A0A0X3AQC4"/>
<dbReference type="Gene3D" id="3.40.50.720">
    <property type="entry name" value="NAD(P)-binding Rossmann-like Domain"/>
    <property type="match status" value="1"/>
</dbReference>
<dbReference type="STRING" id="1586267.GCA_001418685_01306"/>
<protein>
    <submittedName>
        <fullName evidence="3">NDP-sugar epimerase, includes UDP-GlcNAc-inverting 4,6-dehydratase FlaA1 and capsular polysaccharide biosynthesis protein EpsC</fullName>
    </submittedName>
</protein>
<organism evidence="3 4">
    <name type="scientific">Apibacter mensalis</name>
    <dbReference type="NCBI Taxonomy" id="1586267"/>
    <lineage>
        <taxon>Bacteria</taxon>
        <taxon>Pseudomonadati</taxon>
        <taxon>Bacteroidota</taxon>
        <taxon>Flavobacteriia</taxon>
        <taxon>Flavobacteriales</taxon>
        <taxon>Weeksellaceae</taxon>
        <taxon>Apibacter</taxon>
    </lineage>
</organism>
<dbReference type="RefSeq" id="WP_055425645.1">
    <property type="nucleotide sequence ID" value="NZ_FCOR01000007.1"/>
</dbReference>
<evidence type="ECO:0000313" key="3">
    <source>
        <dbReference type="EMBL" id="CVK16453.1"/>
    </source>
</evidence>
<gene>
    <name evidence="3" type="ORF">Ga0061079_10755</name>
</gene>
<accession>A0A0X3AQC4</accession>
<reference evidence="3 4" key="1">
    <citation type="submission" date="2016-01" db="EMBL/GenBank/DDBJ databases">
        <authorList>
            <person name="McClelland M."/>
            <person name="Jain A."/>
            <person name="Saraogi P."/>
            <person name="Mendelson R."/>
            <person name="Westerman R."/>
            <person name="SanMiguel P."/>
            <person name="Csonka L."/>
        </authorList>
    </citation>
    <scope>NUCLEOTIDE SEQUENCE [LARGE SCALE GENOMIC DNA]</scope>
    <source>
        <strain evidence="3 4">R-53146</strain>
    </source>
</reference>
<dbReference type="EMBL" id="FCOR01000007">
    <property type="protein sequence ID" value="CVK16453.1"/>
    <property type="molecule type" value="Genomic_DNA"/>
</dbReference>
<keyword evidence="4" id="KW-1185">Reference proteome</keyword>
<comment type="similarity">
    <text evidence="1">Belongs to the polysaccharide synthase family.</text>
</comment>
<feature type="domain" description="Polysaccharide biosynthesis protein CapD-like" evidence="2">
    <location>
        <begin position="40"/>
        <end position="287"/>
    </location>
</feature>
<name>A0A0X3AQC4_9FLAO</name>
<evidence type="ECO:0000259" key="2">
    <source>
        <dbReference type="Pfam" id="PF02719"/>
    </source>
</evidence>
<dbReference type="Pfam" id="PF02719">
    <property type="entry name" value="Polysacc_synt_2"/>
    <property type="match status" value="1"/>
</dbReference>
<sequence length="348" mass="40475">MPNKEDIIKIYNQTISFEELFNKKIDYSLKEFSYFDHKIVLVTGGGGSIGSILVQRLLENKCKKVIIIDHSEYAIFKIKLKFKKEIENNRLHLFLGDIRNKKLLEKIFSLFPIQIIYHAAAYKHIDILENNVDESISVNVNATINLLEIATNNCFTEQFIFISTDKAVNPINIMGISKRISELYLLKKILGDTNPNHIKIKIIRFGNVFNSSGSVFTIFKYQIENQLPITITNRNMKRFFISKYQASKGLIEIASPANYSGIFIINMGNSFNIDALLNTFLQKLDLNFIPKIVYLDSIPKFEKFEEELYFHFEKIDDYISDYKKIDLNNYDIINIETETTNLMQLIKK</sequence>
<dbReference type="InterPro" id="IPR003869">
    <property type="entry name" value="Polysac_CapD-like"/>
</dbReference>
<dbReference type="InterPro" id="IPR036291">
    <property type="entry name" value="NAD(P)-bd_dom_sf"/>
</dbReference>